<dbReference type="GO" id="GO:0006567">
    <property type="term" value="P:L-threonine catabolic process"/>
    <property type="evidence" value="ECO:0007669"/>
    <property type="project" value="TreeGrafter"/>
</dbReference>
<dbReference type="InterPro" id="IPR023603">
    <property type="entry name" value="Low_specificity_L-TA-like"/>
</dbReference>
<dbReference type="RefSeq" id="WP_110519585.1">
    <property type="nucleotide sequence ID" value="NZ_PDOF01000001.1"/>
</dbReference>
<dbReference type="GO" id="GO:0005829">
    <property type="term" value="C:cytosol"/>
    <property type="evidence" value="ECO:0007669"/>
    <property type="project" value="TreeGrafter"/>
</dbReference>
<evidence type="ECO:0000259" key="6">
    <source>
        <dbReference type="Pfam" id="PF01212"/>
    </source>
</evidence>
<feature type="modified residue" description="N6-(pyridoxal phosphate)lysine" evidence="5">
    <location>
        <position position="199"/>
    </location>
</feature>
<sequence>MIDLRSDTVTRPTREMREAMAAAEVGDDVYGEDPSVNELEERAAALAGKEAALFVTSGTQGNQAAVLTHMRQGEEIIMDDRAHVFLYEGGATAAFAGVQSRTLSSEKGQMLLSDLSGAIRSQDVHFPDTGLIWLENTHNKSGGSVLPPDYVKEVGLLAERAGIPLHIDGARIFNASIAAGVPVAELARHASTIQFCLSKGLGAPVGSILAGDRSFIERARKWRKRLGGGLRQAGVLAAPALLALKNGFDFIADDHEHAGILAEAISSMEGLNVMNQVETNMILMDTFETGLTSEDWVAEMKRQGVLAVPFGPFTVRLTTHRDISRTEISQAIERIMKSLQQLKG</sequence>
<evidence type="ECO:0000256" key="2">
    <source>
        <dbReference type="ARBA" id="ARBA00006966"/>
    </source>
</evidence>
<dbReference type="InterPro" id="IPR015421">
    <property type="entry name" value="PyrdxlP-dep_Trfase_major"/>
</dbReference>
<keyword evidence="8" id="KW-1185">Reference proteome</keyword>
<proteinExistence type="inferred from homology"/>
<dbReference type="NCBIfam" id="NF041359">
    <property type="entry name" value="GntG_guanitoxin"/>
    <property type="match status" value="1"/>
</dbReference>
<evidence type="ECO:0000256" key="4">
    <source>
        <dbReference type="ARBA" id="ARBA00023239"/>
    </source>
</evidence>
<keyword evidence="4" id="KW-0456">Lyase</keyword>
<evidence type="ECO:0000256" key="3">
    <source>
        <dbReference type="ARBA" id="ARBA00022898"/>
    </source>
</evidence>
<dbReference type="Gene3D" id="3.40.640.10">
    <property type="entry name" value="Type I PLP-dependent aspartate aminotransferase-like (Major domain)"/>
    <property type="match status" value="1"/>
</dbReference>
<accession>A0A2W0HD27</accession>
<dbReference type="GO" id="GO:0008732">
    <property type="term" value="F:L-allo-threonine aldolase activity"/>
    <property type="evidence" value="ECO:0007669"/>
    <property type="project" value="TreeGrafter"/>
</dbReference>
<keyword evidence="3" id="KW-0663">Pyridoxal phosphate</keyword>
<dbReference type="Proteomes" id="UP000248066">
    <property type="component" value="Unassembled WGS sequence"/>
</dbReference>
<comment type="caution">
    <text evidence="7">The sequence shown here is derived from an EMBL/GenBank/DDBJ whole genome shotgun (WGS) entry which is preliminary data.</text>
</comment>
<reference evidence="7 8" key="1">
    <citation type="submission" date="2017-10" db="EMBL/GenBank/DDBJ databases">
        <title>Bacillus sp. nov., a halophilic bacterium isolated from a Yangshapao Lake.</title>
        <authorList>
            <person name="Wang H."/>
        </authorList>
    </citation>
    <scope>NUCLEOTIDE SEQUENCE [LARGE SCALE GENOMIC DNA]</scope>
    <source>
        <strain evidence="7 8">YSP-3</strain>
    </source>
</reference>
<dbReference type="InterPro" id="IPR001597">
    <property type="entry name" value="ArAA_b-elim_lyase/Thr_aldolase"/>
</dbReference>
<evidence type="ECO:0000313" key="7">
    <source>
        <dbReference type="EMBL" id="PYZ99107.1"/>
    </source>
</evidence>
<evidence type="ECO:0000313" key="8">
    <source>
        <dbReference type="Proteomes" id="UP000248066"/>
    </source>
</evidence>
<dbReference type="Gene3D" id="3.90.1150.10">
    <property type="entry name" value="Aspartate Aminotransferase, domain 1"/>
    <property type="match status" value="1"/>
</dbReference>
<dbReference type="PANTHER" id="PTHR48097:SF9">
    <property type="entry name" value="L-THREONINE ALDOLASE"/>
    <property type="match status" value="1"/>
</dbReference>
<dbReference type="EMBL" id="PDOF01000001">
    <property type="protein sequence ID" value="PYZ99107.1"/>
    <property type="molecule type" value="Genomic_DNA"/>
</dbReference>
<gene>
    <name evidence="7" type="ORF">CR205_00510</name>
</gene>
<dbReference type="Pfam" id="PF01212">
    <property type="entry name" value="Beta_elim_lyase"/>
    <property type="match status" value="1"/>
</dbReference>
<comment type="similarity">
    <text evidence="2">Belongs to the threonine aldolase family.</text>
</comment>
<dbReference type="InterPro" id="IPR015424">
    <property type="entry name" value="PyrdxlP-dep_Trfase"/>
</dbReference>
<dbReference type="AlphaFoldDB" id="A0A2W0HD27"/>
<dbReference type="OrthoDB" id="9774495at2"/>
<dbReference type="PIRSF" id="PIRSF017617">
    <property type="entry name" value="Thr_aldolase"/>
    <property type="match status" value="1"/>
</dbReference>
<name>A0A2W0HD27_9BACI</name>
<dbReference type="GO" id="GO:0006545">
    <property type="term" value="P:glycine biosynthetic process"/>
    <property type="evidence" value="ECO:0007669"/>
    <property type="project" value="TreeGrafter"/>
</dbReference>
<dbReference type="PANTHER" id="PTHR48097">
    <property type="entry name" value="L-THREONINE ALDOLASE-RELATED"/>
    <property type="match status" value="1"/>
</dbReference>
<evidence type="ECO:0000256" key="5">
    <source>
        <dbReference type="PIRSR" id="PIRSR017617-1"/>
    </source>
</evidence>
<protein>
    <submittedName>
        <fullName evidence="7">Low-specificity L-threonine aldolase</fullName>
    </submittedName>
</protein>
<dbReference type="SUPFAM" id="SSF53383">
    <property type="entry name" value="PLP-dependent transferases"/>
    <property type="match status" value="1"/>
</dbReference>
<dbReference type="NCBIfam" id="NF007825">
    <property type="entry name" value="PRK10534.1"/>
    <property type="match status" value="1"/>
</dbReference>
<feature type="domain" description="Aromatic amino acid beta-eliminating lyase/threonine aldolase" evidence="6">
    <location>
        <begin position="3"/>
        <end position="284"/>
    </location>
</feature>
<comment type="cofactor">
    <cofactor evidence="1">
        <name>pyridoxal 5'-phosphate</name>
        <dbReference type="ChEBI" id="CHEBI:597326"/>
    </cofactor>
</comment>
<dbReference type="InterPro" id="IPR015422">
    <property type="entry name" value="PyrdxlP-dep_Trfase_small"/>
</dbReference>
<dbReference type="FunFam" id="3.40.640.10:FF:000030">
    <property type="entry name" value="Low-specificity L-threonine aldolase"/>
    <property type="match status" value="1"/>
</dbReference>
<organism evidence="7 8">
    <name type="scientific">Alteribacter lacisalsi</name>
    <dbReference type="NCBI Taxonomy" id="2045244"/>
    <lineage>
        <taxon>Bacteria</taxon>
        <taxon>Bacillati</taxon>
        <taxon>Bacillota</taxon>
        <taxon>Bacilli</taxon>
        <taxon>Bacillales</taxon>
        <taxon>Bacillaceae</taxon>
        <taxon>Alteribacter</taxon>
    </lineage>
</organism>
<evidence type="ECO:0000256" key="1">
    <source>
        <dbReference type="ARBA" id="ARBA00001933"/>
    </source>
</evidence>